<sequence>MRHPLLRNFYGIPIYIGTWILFVLLLFIIGWYFDGNDSYSSFVNSFSFSLPLFILGACVWYVVCYVSMDESGILGFILHHLTAGAIVVGIWVSAAYQIRIGIFGEDPEGINYFIPLHWQVFFAFCVYDYIILVYYLIIYYQNFQDKTIQESELKNLVKEAELNALKSQINPHFLFNSLNSVSSLTLSSPEQSREMVVKLSTFLRYSLGQDLKELNSLSNELNNIRLYLDIEKVRFGERLVLKFNSTSDCDNLKIPNLILQPIYENAIKYGVHESLEPVTINTNCELVNHVLKITISNNFDPESIPPRGNGIGLRNIQERLSLIYGRTDLMKIIKTENQFTVNLEFPQNIQS</sequence>
<feature type="transmembrane region" description="Helical" evidence="1">
    <location>
        <begin position="45"/>
        <end position="66"/>
    </location>
</feature>
<dbReference type="PANTHER" id="PTHR34220:SF7">
    <property type="entry name" value="SENSOR HISTIDINE KINASE YPDA"/>
    <property type="match status" value="1"/>
</dbReference>
<dbReference type="SUPFAM" id="SSF55874">
    <property type="entry name" value="ATPase domain of HSP90 chaperone/DNA topoisomerase II/histidine kinase"/>
    <property type="match status" value="1"/>
</dbReference>
<proteinExistence type="predicted"/>
<feature type="transmembrane region" description="Helical" evidence="1">
    <location>
        <begin position="12"/>
        <end position="33"/>
    </location>
</feature>
<keyword evidence="3" id="KW-0418">Kinase</keyword>
<feature type="domain" description="Signal transduction histidine kinase internal region" evidence="2">
    <location>
        <begin position="160"/>
        <end position="239"/>
    </location>
</feature>
<dbReference type="AlphaFoldDB" id="A0A2V4A4C6"/>
<name>A0A2V4A4C6_9BACT</name>
<dbReference type="GO" id="GO:0000155">
    <property type="term" value="F:phosphorelay sensor kinase activity"/>
    <property type="evidence" value="ECO:0007669"/>
    <property type="project" value="InterPro"/>
</dbReference>
<accession>A0A2V4A4C6</accession>
<keyword evidence="3" id="KW-0808">Transferase</keyword>
<dbReference type="Pfam" id="PF06580">
    <property type="entry name" value="His_kinase"/>
    <property type="match status" value="1"/>
</dbReference>
<feature type="transmembrane region" description="Helical" evidence="1">
    <location>
        <begin position="73"/>
        <end position="96"/>
    </location>
</feature>
<dbReference type="OrthoDB" id="9809908at2"/>
<comment type="caution">
    <text evidence="3">The sequence shown here is derived from an EMBL/GenBank/DDBJ whole genome shotgun (WGS) entry which is preliminary data.</text>
</comment>
<dbReference type="InterPro" id="IPR010559">
    <property type="entry name" value="Sig_transdc_His_kin_internal"/>
</dbReference>
<keyword evidence="1" id="KW-1133">Transmembrane helix</keyword>
<keyword evidence="1" id="KW-0812">Transmembrane</keyword>
<dbReference type="EMBL" id="QFLI01000001">
    <property type="protein sequence ID" value="PXY02747.1"/>
    <property type="molecule type" value="Genomic_DNA"/>
</dbReference>
<dbReference type="InterPro" id="IPR036890">
    <property type="entry name" value="HATPase_C_sf"/>
</dbReference>
<gene>
    <name evidence="3" type="ORF">DF185_01235</name>
</gene>
<evidence type="ECO:0000259" key="2">
    <source>
        <dbReference type="Pfam" id="PF06580"/>
    </source>
</evidence>
<evidence type="ECO:0000313" key="4">
    <source>
        <dbReference type="Proteomes" id="UP000248079"/>
    </source>
</evidence>
<dbReference type="PANTHER" id="PTHR34220">
    <property type="entry name" value="SENSOR HISTIDINE KINASE YPDA"/>
    <property type="match status" value="1"/>
</dbReference>
<evidence type="ECO:0000256" key="1">
    <source>
        <dbReference type="SAM" id="Phobius"/>
    </source>
</evidence>
<dbReference type="Proteomes" id="UP000248079">
    <property type="component" value="Unassembled WGS sequence"/>
</dbReference>
<organism evidence="3 4">
    <name type="scientific">Marinifilum breve</name>
    <dbReference type="NCBI Taxonomy" id="2184082"/>
    <lineage>
        <taxon>Bacteria</taxon>
        <taxon>Pseudomonadati</taxon>
        <taxon>Bacteroidota</taxon>
        <taxon>Bacteroidia</taxon>
        <taxon>Marinilabiliales</taxon>
        <taxon>Marinifilaceae</taxon>
    </lineage>
</organism>
<evidence type="ECO:0000313" key="3">
    <source>
        <dbReference type="EMBL" id="PXY02747.1"/>
    </source>
</evidence>
<dbReference type="InterPro" id="IPR050640">
    <property type="entry name" value="Bact_2-comp_sensor_kinase"/>
</dbReference>
<keyword evidence="1" id="KW-0472">Membrane</keyword>
<feature type="transmembrane region" description="Helical" evidence="1">
    <location>
        <begin position="116"/>
        <end position="137"/>
    </location>
</feature>
<keyword evidence="4" id="KW-1185">Reference proteome</keyword>
<protein>
    <submittedName>
        <fullName evidence="3">Histidine kinase</fullName>
    </submittedName>
</protein>
<reference evidence="3 4" key="1">
    <citation type="submission" date="2018-05" db="EMBL/GenBank/DDBJ databases">
        <title>Marinifilum breve JC075T sp. nov., a marine bacterium isolated from Yongle Blue Hole in the South China Sea.</title>
        <authorList>
            <person name="Fu T."/>
        </authorList>
    </citation>
    <scope>NUCLEOTIDE SEQUENCE [LARGE SCALE GENOMIC DNA]</scope>
    <source>
        <strain evidence="3 4">JC075</strain>
    </source>
</reference>
<dbReference type="RefSeq" id="WP_110358906.1">
    <property type="nucleotide sequence ID" value="NZ_QFLI01000001.1"/>
</dbReference>
<dbReference type="GO" id="GO:0016020">
    <property type="term" value="C:membrane"/>
    <property type="evidence" value="ECO:0007669"/>
    <property type="project" value="InterPro"/>
</dbReference>
<dbReference type="Gene3D" id="3.30.565.10">
    <property type="entry name" value="Histidine kinase-like ATPase, C-terminal domain"/>
    <property type="match status" value="1"/>
</dbReference>